<dbReference type="EMBL" id="JFHE01000003">
    <property type="protein sequence ID" value="KDR36620.1"/>
    <property type="molecule type" value="Genomic_DNA"/>
</dbReference>
<accession>A0A069P7J0</accession>
<proteinExistence type="predicted"/>
<organism evidence="2 3">
    <name type="scientific">Caballeronia grimmiae</name>
    <dbReference type="NCBI Taxonomy" id="1071679"/>
    <lineage>
        <taxon>Bacteria</taxon>
        <taxon>Pseudomonadati</taxon>
        <taxon>Pseudomonadota</taxon>
        <taxon>Betaproteobacteria</taxon>
        <taxon>Burkholderiales</taxon>
        <taxon>Burkholderiaceae</taxon>
        <taxon>Caballeronia</taxon>
    </lineage>
</organism>
<feature type="region of interest" description="Disordered" evidence="1">
    <location>
        <begin position="23"/>
        <end position="45"/>
    </location>
</feature>
<evidence type="ECO:0000313" key="2">
    <source>
        <dbReference type="EMBL" id="KDR36620.1"/>
    </source>
</evidence>
<protein>
    <submittedName>
        <fullName evidence="2">Uncharacterized protein</fullName>
    </submittedName>
</protein>
<evidence type="ECO:0000256" key="1">
    <source>
        <dbReference type="SAM" id="MobiDB-lite"/>
    </source>
</evidence>
<gene>
    <name evidence="2" type="ORF">BG57_17480</name>
</gene>
<name>A0A069P7J0_9BURK</name>
<comment type="caution">
    <text evidence="2">The sequence shown here is derived from an EMBL/GenBank/DDBJ whole genome shotgun (WGS) entry which is preliminary data.</text>
</comment>
<sequence length="66" mass="7780">MRPSRWRERPSLQRFHRRCRSLRTANRMRPMPWPRRPERQRAGSIGAGCRCSGEPGCRPCFATRVG</sequence>
<evidence type="ECO:0000313" key="3">
    <source>
        <dbReference type="Proteomes" id="UP000027439"/>
    </source>
</evidence>
<dbReference type="Proteomes" id="UP000027439">
    <property type="component" value="Unassembled WGS sequence"/>
</dbReference>
<reference evidence="2 3" key="1">
    <citation type="submission" date="2014-03" db="EMBL/GenBank/DDBJ databases">
        <title>Draft Genome Sequences of Four Burkholderia Strains.</title>
        <authorList>
            <person name="Liu X.Y."/>
            <person name="Li C.X."/>
            <person name="Xu J.H."/>
        </authorList>
    </citation>
    <scope>NUCLEOTIDE SEQUENCE [LARGE SCALE GENOMIC DNA]</scope>
    <source>
        <strain evidence="2 3">R27</strain>
    </source>
</reference>
<dbReference type="AlphaFoldDB" id="A0A069P7J0"/>